<dbReference type="Gene3D" id="3.40.50.80">
    <property type="entry name" value="Nucleotide-binding domain of ferredoxin-NADP reductase (FNR) module"/>
    <property type="match status" value="1"/>
</dbReference>
<dbReference type="PANTHER" id="PTHR42783">
    <property type="entry name" value="GLUTAMATE SYNTHASE [NADPH] SMALL CHAIN"/>
    <property type="match status" value="1"/>
</dbReference>
<dbReference type="Pfam" id="PF14691">
    <property type="entry name" value="Fer4_20"/>
    <property type="match status" value="1"/>
</dbReference>
<organism evidence="2 3">
    <name type="scientific">Odoribacter splanchnicus</name>
    <dbReference type="NCBI Taxonomy" id="28118"/>
    <lineage>
        <taxon>Bacteria</taxon>
        <taxon>Pseudomonadati</taxon>
        <taxon>Bacteroidota</taxon>
        <taxon>Bacteroidia</taxon>
        <taxon>Bacteroidales</taxon>
        <taxon>Odoribacteraceae</taxon>
        <taxon>Odoribacter</taxon>
    </lineage>
</organism>
<dbReference type="PROSITE" id="PS51384">
    <property type="entry name" value="FAD_FR"/>
    <property type="match status" value="1"/>
</dbReference>
<dbReference type="PRINTS" id="PR00419">
    <property type="entry name" value="ADXRDTASE"/>
</dbReference>
<dbReference type="Proteomes" id="UP000284243">
    <property type="component" value="Unassembled WGS sequence"/>
</dbReference>
<feature type="domain" description="FAD-binding FR-type" evidence="1">
    <location>
        <begin position="1"/>
        <end position="95"/>
    </location>
</feature>
<dbReference type="Gene3D" id="3.50.50.60">
    <property type="entry name" value="FAD/NAD(P)-binding domain"/>
    <property type="match status" value="2"/>
</dbReference>
<comment type="caution">
    <text evidence="2">The sequence shown here is derived from an EMBL/GenBank/DDBJ whole genome shotgun (WGS) entry which is preliminary data.</text>
</comment>
<dbReference type="InterPro" id="IPR036188">
    <property type="entry name" value="FAD/NAD-bd_sf"/>
</dbReference>
<dbReference type="Pfam" id="PF10418">
    <property type="entry name" value="DHODB_Fe-S_bind"/>
    <property type="match status" value="1"/>
</dbReference>
<dbReference type="Gene3D" id="1.10.1060.10">
    <property type="entry name" value="Alpha-helical ferredoxin"/>
    <property type="match status" value="1"/>
</dbReference>
<dbReference type="InterPro" id="IPR019480">
    <property type="entry name" value="Dihydroorotate_DH_Fe-S-bd"/>
</dbReference>
<dbReference type="InterPro" id="IPR028261">
    <property type="entry name" value="DPD_II"/>
</dbReference>
<name>A0A412TL76_9BACT</name>
<evidence type="ECO:0000313" key="2">
    <source>
        <dbReference type="EMBL" id="RGU54511.1"/>
    </source>
</evidence>
<dbReference type="SUPFAM" id="SSF52343">
    <property type="entry name" value="Ferredoxin reductase-like, C-terminal NADP-linked domain"/>
    <property type="match status" value="1"/>
</dbReference>
<dbReference type="SUPFAM" id="SSF51971">
    <property type="entry name" value="Nucleotide-binding domain"/>
    <property type="match status" value="1"/>
</dbReference>
<dbReference type="Gene3D" id="2.40.30.10">
    <property type="entry name" value="Translation factors"/>
    <property type="match status" value="1"/>
</dbReference>
<dbReference type="SUPFAM" id="SSF63380">
    <property type="entry name" value="Riboflavin synthase domain-like"/>
    <property type="match status" value="1"/>
</dbReference>
<sequence>MNKILKKTYFSEKVVQMVVEAPLIAKSRKPGNFVIVRVGEKGERMPLTISDADPVKGTITLVIQKMGVSSTKLCNLEEGEYITDLVGPLGKATHIEKVGTVLACGGGVGVAPLLPIIRAFKAAGNRVVSILAARTKELIILEDEVRKASDEVIIMTDDGSYGKQGVVTVGMEEVIGREKVDLCVTIGPAIMMKFCALLTKKYEIPTIASLNAIMVDGTGMCGACRVTVGGKTKFTCVDGPEFDAHQIDFNEMLSRLGGFKGAETEKMEEFVHHGECALSDRNADWRKALRETVKAKERTMIERVKMPERTPQERISSQRLEVNTGLTKEMAMQEARRCQDCANPTCMEGCPVGIDIPGFIKNIERGEILEAAAVLKKTSALPAVCGRVCPQEKQCESKCFYLQKMKKAPVAIGYLERFAADFERESGQMAIPEVAAPNGIKIAVIGSGPSGLSFAGDMVKRGYEVTVFEALHEIGGVLKYGIPEFRLPNHIVDVEIGNLKKMGVKFVTNFIVGMTESIEDLKKEGFKGFYVASGAGLPNFMNIPGENANGVLSSNEYLTRVNLMGADNEFSDTPVYRGKNVVVVGGGNTAMDSVRTAKRLGAERAMIVYRRSEEEMPARLEEVKHAKEEGCEFITLTNPVEYIADEKGRVKQVRVQKMELGEPDASGRRRPVPVEGSEYLIDADVVVVAVGVSPNPIVPRSVAGLEVSKKGTIVVNDATMQSNLPEFYAGGDIVRGGATVILAMGDGRRAAAHMDAQLRS</sequence>
<dbReference type="InterPro" id="IPR023753">
    <property type="entry name" value="FAD/NAD-binding_dom"/>
</dbReference>
<dbReference type="NCBIfam" id="NF004862">
    <property type="entry name" value="PRK06222.1"/>
    <property type="match status" value="1"/>
</dbReference>
<dbReference type="InterPro" id="IPR009051">
    <property type="entry name" value="Helical_ferredxn"/>
</dbReference>
<dbReference type="InterPro" id="IPR017938">
    <property type="entry name" value="Riboflavin_synthase-like_b-brl"/>
</dbReference>
<dbReference type="GO" id="GO:0051536">
    <property type="term" value="F:iron-sulfur cluster binding"/>
    <property type="evidence" value="ECO:0007669"/>
    <property type="project" value="InterPro"/>
</dbReference>
<accession>A0A412TL76</accession>
<dbReference type="InterPro" id="IPR017927">
    <property type="entry name" value="FAD-bd_FR_type"/>
</dbReference>
<proteinExistence type="predicted"/>
<dbReference type="Pfam" id="PF07992">
    <property type="entry name" value="Pyr_redox_2"/>
    <property type="match status" value="1"/>
</dbReference>
<dbReference type="NCBIfam" id="TIGR01316">
    <property type="entry name" value="gltA"/>
    <property type="match status" value="1"/>
</dbReference>
<protein>
    <submittedName>
        <fullName evidence="2">Bifunctional dihydroorotate dehydrogenase B NAD binding subunit/NADPH-dependent glutamate synthase</fullName>
    </submittedName>
</protein>
<dbReference type="AlphaFoldDB" id="A0A412TL76"/>
<dbReference type="RefSeq" id="WP_022159422.1">
    <property type="nucleotide sequence ID" value="NZ_CABJFF010000002.1"/>
</dbReference>
<dbReference type="InterPro" id="IPR006004">
    <property type="entry name" value="SudA-like"/>
</dbReference>
<dbReference type="InterPro" id="IPR039261">
    <property type="entry name" value="FNR_nucleotide-bd"/>
</dbReference>
<gene>
    <name evidence="2" type="ORF">DWW57_15650</name>
</gene>
<dbReference type="PANTHER" id="PTHR42783:SF3">
    <property type="entry name" value="GLUTAMATE SYNTHASE [NADPH] SMALL CHAIN-RELATED"/>
    <property type="match status" value="1"/>
</dbReference>
<dbReference type="GO" id="GO:0016491">
    <property type="term" value="F:oxidoreductase activity"/>
    <property type="evidence" value="ECO:0007669"/>
    <property type="project" value="InterPro"/>
</dbReference>
<dbReference type="SUPFAM" id="SSF46548">
    <property type="entry name" value="alpha-helical ferredoxin"/>
    <property type="match status" value="1"/>
</dbReference>
<evidence type="ECO:0000313" key="3">
    <source>
        <dbReference type="Proteomes" id="UP000284243"/>
    </source>
</evidence>
<dbReference type="NCBIfam" id="NF009414">
    <property type="entry name" value="PRK12778.1"/>
    <property type="match status" value="1"/>
</dbReference>
<evidence type="ECO:0000259" key="1">
    <source>
        <dbReference type="PROSITE" id="PS51384"/>
    </source>
</evidence>
<reference evidence="2 3" key="1">
    <citation type="submission" date="2018-08" db="EMBL/GenBank/DDBJ databases">
        <title>A genome reference for cultivated species of the human gut microbiota.</title>
        <authorList>
            <person name="Zou Y."/>
            <person name="Xue W."/>
            <person name="Luo G."/>
        </authorList>
    </citation>
    <scope>NUCLEOTIDE SEQUENCE [LARGE SCALE GENOMIC DNA]</scope>
    <source>
        <strain evidence="2 3">AF16-14</strain>
    </source>
</reference>
<dbReference type="EMBL" id="QRYC01000029">
    <property type="protein sequence ID" value="RGU54511.1"/>
    <property type="molecule type" value="Genomic_DNA"/>
</dbReference>
<dbReference type="CDD" id="cd06219">
    <property type="entry name" value="DHOD_e_trans_like1"/>
    <property type="match status" value="1"/>
</dbReference>